<evidence type="ECO:0000256" key="4">
    <source>
        <dbReference type="ARBA" id="ARBA00022490"/>
    </source>
</evidence>
<keyword evidence="4 9" id="KW-0963">Cytoplasm</keyword>
<comment type="similarity">
    <text evidence="3 9 10">Belongs to the FBPase class 1 family.</text>
</comment>
<feature type="binding site" evidence="9">
    <location>
        <position position="241"/>
    </location>
    <ligand>
        <name>substrate</name>
    </ligand>
</feature>
<evidence type="ECO:0000256" key="9">
    <source>
        <dbReference type="HAMAP-Rule" id="MF_01855"/>
    </source>
</evidence>
<evidence type="ECO:0000256" key="8">
    <source>
        <dbReference type="ARBA" id="ARBA00023277"/>
    </source>
</evidence>
<feature type="domain" description="Fructose-1-6-bisphosphatase class I N-terminal" evidence="11">
    <location>
        <begin position="2"/>
        <end position="194"/>
    </location>
</feature>
<comment type="subunit">
    <text evidence="9">Homotetramer.</text>
</comment>
<feature type="binding site" evidence="9">
    <location>
        <position position="115"/>
    </location>
    <ligand>
        <name>Mg(2+)</name>
        <dbReference type="ChEBI" id="CHEBI:18420"/>
        <label>2</label>
    </ligand>
</feature>
<dbReference type="GO" id="GO:0042132">
    <property type="term" value="F:fructose 1,6-bisphosphate 1-phosphatase activity"/>
    <property type="evidence" value="ECO:0007669"/>
    <property type="project" value="UniProtKB-EC"/>
</dbReference>
<evidence type="ECO:0000256" key="6">
    <source>
        <dbReference type="ARBA" id="ARBA00022801"/>
    </source>
</evidence>
<accession>A0ABV6CA25</accession>
<dbReference type="PANTHER" id="PTHR11556:SF35">
    <property type="entry name" value="SEDOHEPTULOSE-1,7-BISPHOSPHATASE, CHLOROPLASTIC"/>
    <property type="match status" value="1"/>
</dbReference>
<evidence type="ECO:0000256" key="2">
    <source>
        <dbReference type="ARBA" id="ARBA00005215"/>
    </source>
</evidence>
<reference evidence="13 14" key="1">
    <citation type="submission" date="2024-09" db="EMBL/GenBank/DDBJ databases">
        <authorList>
            <person name="Sun Q."/>
            <person name="Mori K."/>
        </authorList>
    </citation>
    <scope>NUCLEOTIDE SEQUENCE [LARGE SCALE GENOMIC DNA]</scope>
    <source>
        <strain evidence="13 14">CCM 8545</strain>
    </source>
</reference>
<dbReference type="RefSeq" id="WP_385876933.1">
    <property type="nucleotide sequence ID" value="NZ_JBHLXE010000076.1"/>
</dbReference>
<feature type="binding site" evidence="9">
    <location>
        <position position="112"/>
    </location>
    <ligand>
        <name>Mg(2+)</name>
        <dbReference type="ChEBI" id="CHEBI:18420"/>
        <label>1</label>
    </ligand>
</feature>
<comment type="subcellular location">
    <subcellularLocation>
        <location evidence="9">Cytoplasm</location>
    </subcellularLocation>
</comment>
<dbReference type="Pfam" id="PF18913">
    <property type="entry name" value="FBPase_C"/>
    <property type="match status" value="1"/>
</dbReference>
<evidence type="ECO:0000256" key="7">
    <source>
        <dbReference type="ARBA" id="ARBA00022842"/>
    </source>
</evidence>
<dbReference type="Proteomes" id="UP001589758">
    <property type="component" value="Unassembled WGS sequence"/>
</dbReference>
<dbReference type="PANTHER" id="PTHR11556">
    <property type="entry name" value="FRUCTOSE-1,6-BISPHOSPHATASE-RELATED"/>
    <property type="match status" value="1"/>
</dbReference>
<evidence type="ECO:0000259" key="12">
    <source>
        <dbReference type="Pfam" id="PF18913"/>
    </source>
</evidence>
<feature type="binding site" evidence="9">
    <location>
        <position position="112"/>
    </location>
    <ligand>
        <name>Mg(2+)</name>
        <dbReference type="ChEBI" id="CHEBI:18420"/>
        <label>2</label>
    </ligand>
</feature>
<keyword evidence="6 9" id="KW-0378">Hydrolase</keyword>
<dbReference type="InterPro" id="IPR028343">
    <property type="entry name" value="FBPtase"/>
</dbReference>
<dbReference type="InterPro" id="IPR020548">
    <property type="entry name" value="Fructose_bisphosphatase_AS"/>
</dbReference>
<comment type="pathway">
    <text evidence="2">Carbohydrate biosynthesis; Calvin cycle.</text>
</comment>
<dbReference type="Gene3D" id="3.30.540.10">
    <property type="entry name" value="Fructose-1,6-Bisphosphatase, subunit A, domain 1"/>
    <property type="match status" value="1"/>
</dbReference>
<feature type="binding site" evidence="9">
    <location>
        <position position="89"/>
    </location>
    <ligand>
        <name>Mg(2+)</name>
        <dbReference type="ChEBI" id="CHEBI:18420"/>
        <label>1</label>
    </ligand>
</feature>
<dbReference type="PRINTS" id="PR00115">
    <property type="entry name" value="F16BPHPHTASE"/>
</dbReference>
<feature type="binding site" evidence="9">
    <location>
        <begin position="115"/>
        <end position="118"/>
    </location>
    <ligand>
        <name>substrate</name>
    </ligand>
</feature>
<feature type="binding site" evidence="9">
    <location>
        <position position="208"/>
    </location>
    <ligand>
        <name>substrate</name>
    </ligand>
</feature>
<organism evidence="13 14">
    <name type="scientific">Thorsellia kenyensis</name>
    <dbReference type="NCBI Taxonomy" id="1549888"/>
    <lineage>
        <taxon>Bacteria</taxon>
        <taxon>Pseudomonadati</taxon>
        <taxon>Pseudomonadota</taxon>
        <taxon>Gammaproteobacteria</taxon>
        <taxon>Enterobacterales</taxon>
        <taxon>Thorselliaceae</taxon>
        <taxon>Thorsellia</taxon>
    </lineage>
</organism>
<proteinExistence type="inferred from homology"/>
<evidence type="ECO:0000259" key="11">
    <source>
        <dbReference type="Pfam" id="PF00316"/>
    </source>
</evidence>
<dbReference type="HAMAP" id="MF_01855">
    <property type="entry name" value="FBPase_class1"/>
    <property type="match status" value="1"/>
</dbReference>
<evidence type="ECO:0000256" key="5">
    <source>
        <dbReference type="ARBA" id="ARBA00022723"/>
    </source>
</evidence>
<dbReference type="PIRSF" id="PIRSF500210">
    <property type="entry name" value="FBPtase"/>
    <property type="match status" value="1"/>
</dbReference>
<comment type="catalytic activity">
    <reaction evidence="1 9">
        <text>beta-D-fructose 1,6-bisphosphate + H2O = beta-D-fructose 6-phosphate + phosphate</text>
        <dbReference type="Rhea" id="RHEA:11064"/>
        <dbReference type="ChEBI" id="CHEBI:15377"/>
        <dbReference type="ChEBI" id="CHEBI:32966"/>
        <dbReference type="ChEBI" id="CHEBI:43474"/>
        <dbReference type="ChEBI" id="CHEBI:57634"/>
        <dbReference type="EC" id="3.1.3.11"/>
    </reaction>
</comment>
<dbReference type="InterPro" id="IPR044015">
    <property type="entry name" value="FBPase_C_dom"/>
</dbReference>
<evidence type="ECO:0000256" key="10">
    <source>
        <dbReference type="RuleBase" id="RU000508"/>
    </source>
</evidence>
<dbReference type="Gene3D" id="3.40.190.80">
    <property type="match status" value="1"/>
</dbReference>
<comment type="caution">
    <text evidence="13">The sequence shown here is derived from an EMBL/GenBank/DDBJ whole genome shotgun (WGS) entry which is preliminary data.</text>
</comment>
<keyword evidence="8 9" id="KW-0119">Carbohydrate metabolism</keyword>
<comment type="cofactor">
    <cofactor evidence="9">
        <name>Mg(2+)</name>
        <dbReference type="ChEBI" id="CHEBI:18420"/>
    </cofactor>
    <text evidence="9">Binds 2 magnesium ions per subunit.</text>
</comment>
<feature type="binding site" evidence="9">
    <location>
        <position position="271"/>
    </location>
    <ligand>
        <name>substrate</name>
    </ligand>
</feature>
<dbReference type="EC" id="3.1.3.11" evidence="9"/>
<keyword evidence="7 9" id="KW-0460">Magnesium</keyword>
<evidence type="ECO:0000256" key="3">
    <source>
        <dbReference type="ARBA" id="ARBA00010941"/>
    </source>
</evidence>
<dbReference type="CDD" id="cd00354">
    <property type="entry name" value="FBPase"/>
    <property type="match status" value="1"/>
</dbReference>
<sequence length="330" mass="36500">MITLSEFVYAKQHQFAYATGELSALLSSIATAARFINREISKAGLSDILGFNESSNIQGEAQTKLDVLANERFKKALISRGEVAGIASEEDDDLVIFEGGRSQTSKYVVLIDPLDGSSNIDVNVPVGTIFSIYRRVTPIGQNIAIDDFLQPGNKQVAAGYVLYGSSTLLVYTTGQGVHGFTYEPSLGMFCLSNENMSFPEFGNTYSINEGNYLKFPDGVKKYMKYCQEIDKETHRPYNSRYIGSLVADFHRNILKGGIFMYPNTASYPDGKLRLLYECNPVAFIAEQAGAKATDGFQRILDIQPTSLHERSPFFVGTPSMVDQLMHFLTS</sequence>
<dbReference type="PIRSF" id="PIRSF000904">
    <property type="entry name" value="FBPtase_SBPase"/>
    <property type="match status" value="1"/>
</dbReference>
<feature type="domain" description="Fructose-1-6-bisphosphatase class 1 C-terminal" evidence="12">
    <location>
        <begin position="199"/>
        <end position="327"/>
    </location>
</feature>
<comment type="caution">
    <text evidence="9">Lacks conserved residue(s) required for the propagation of feature annotation.</text>
</comment>
<dbReference type="NCBIfam" id="NF006778">
    <property type="entry name" value="PRK09293.1-1"/>
    <property type="match status" value="1"/>
</dbReference>
<evidence type="ECO:0000313" key="13">
    <source>
        <dbReference type="EMBL" id="MFC0179828.1"/>
    </source>
</evidence>
<feature type="binding site" evidence="9">
    <location>
        <position position="277"/>
    </location>
    <ligand>
        <name>Mg(2+)</name>
        <dbReference type="ChEBI" id="CHEBI:18420"/>
        <label>2</label>
    </ligand>
</feature>
<dbReference type="InterPro" id="IPR000146">
    <property type="entry name" value="FBPase_class-1"/>
</dbReference>
<dbReference type="PROSITE" id="PS00124">
    <property type="entry name" value="FBPASE"/>
    <property type="match status" value="1"/>
</dbReference>
<name>A0ABV6CA25_9GAMM</name>
<protein>
    <recommendedName>
        <fullName evidence="9">Fructose-1,6-bisphosphatase class 1</fullName>
        <shortName evidence="9">FBPase class 1</shortName>
        <ecNumber evidence="9">3.1.3.11</ecNumber>
    </recommendedName>
    <alternativeName>
        <fullName evidence="9">D-fructose-1,6-bisphosphate 1-phosphohydrolase class 1</fullName>
    </alternativeName>
</protein>
<dbReference type="EMBL" id="JBHLXE010000076">
    <property type="protein sequence ID" value="MFC0179828.1"/>
    <property type="molecule type" value="Genomic_DNA"/>
</dbReference>
<evidence type="ECO:0000313" key="14">
    <source>
        <dbReference type="Proteomes" id="UP001589758"/>
    </source>
</evidence>
<dbReference type="Pfam" id="PF00316">
    <property type="entry name" value="FBPase"/>
    <property type="match status" value="1"/>
</dbReference>
<feature type="binding site" evidence="9">
    <location>
        <position position="114"/>
    </location>
    <ligand>
        <name>Mg(2+)</name>
        <dbReference type="ChEBI" id="CHEBI:18420"/>
        <label>1</label>
    </ligand>
</feature>
<dbReference type="SUPFAM" id="SSF56655">
    <property type="entry name" value="Carbohydrate phosphatase"/>
    <property type="match status" value="1"/>
</dbReference>
<gene>
    <name evidence="9 13" type="primary">fbp</name>
    <name evidence="13" type="ORF">ACFFIT_06970</name>
</gene>
<keyword evidence="5 9" id="KW-0479">Metal-binding</keyword>
<evidence type="ECO:0000256" key="1">
    <source>
        <dbReference type="ARBA" id="ARBA00001273"/>
    </source>
</evidence>
<keyword evidence="14" id="KW-1185">Reference proteome</keyword>
<dbReference type="InterPro" id="IPR033391">
    <property type="entry name" value="FBPase_N"/>
</dbReference>